<dbReference type="AlphaFoldDB" id="A0A0F3QJI1"/>
<dbReference type="Pfam" id="PF01369">
    <property type="entry name" value="Sec7"/>
    <property type="match status" value="1"/>
</dbReference>
<feature type="compositionally biased region" description="Pro residues" evidence="1">
    <location>
        <begin position="573"/>
        <end position="627"/>
    </location>
</feature>
<dbReference type="SUPFAM" id="SSF48425">
    <property type="entry name" value="Sec7 domain"/>
    <property type="match status" value="1"/>
</dbReference>
<evidence type="ECO:0000313" key="3">
    <source>
        <dbReference type="EMBL" id="KJV91564.1"/>
    </source>
</evidence>
<dbReference type="GO" id="GO:0005085">
    <property type="term" value="F:guanyl-nucleotide exchange factor activity"/>
    <property type="evidence" value="ECO:0007669"/>
    <property type="project" value="InterPro"/>
</dbReference>
<sequence>MDPLIKREVISSFNDKPKDGINKIKEWCASNNKDFAEETAKFFREEKNNLDLVAVGDYLGTDGEDNKKVLDHFVKQFDFKDKNYLKSLREFLKAFKLPGEAQKIDRLVESFASKYYEQNTTTDINHADAAFILAYATVGLNTNLHNPSVKDKWTIDQFKDQLKGLNAESKLQGIKSGKNFSNEFLENIYNGIKAEPFELNFIQTATGYEIAGISSQNDKTFKKLDDFLTAKTDINNVFSNLGNNVTAQHKQPKTWLNKFTGYEGSVSVKAGNAEVEIQVYKPNILSKWFLGEKSKLVIQPKGGSEQSLKLAAQIAASFETKVTSIKATYDYLKQDLENYYNNPEQELRKANSVVDLHNEIKETTAKVQQADPEIPDTKSIPLASETNFQDLKEAEIGIQPAKTQPVEKPKFNTPAEELAWRNAQKKQAIDTPVTKNEEPKAQIDNHKKRLEELKQKQEDLENKKKELEEKKANSNITKEEKWRIVAELEGVTKHLESIKKEHNTINTAEEREKQFNKSSQSSALKGEPTAADKQQQAAMELIRLRKEQRLQEEAASKAIIANNPATQPLKPGVIPPPPPPPPGKGVPIPPPPPPPPPGKGVPIPPPPPPPMPGQGVPIPPPPPPPMPGKGGAGPKPSPMPAIPPKLQETLKTIQTTQDGNKQQGNNNFQDDLRKTLARRNSPTR</sequence>
<dbReference type="GO" id="GO:0012505">
    <property type="term" value="C:endomembrane system"/>
    <property type="evidence" value="ECO:0007669"/>
    <property type="project" value="UniProtKB-ARBA"/>
</dbReference>
<feature type="domain" description="SEC7" evidence="2">
    <location>
        <begin position="13"/>
        <end position="195"/>
    </location>
</feature>
<protein>
    <submittedName>
        <fullName evidence="3">Sec7 domain protein</fullName>
    </submittedName>
</protein>
<dbReference type="STRING" id="33990.A3306_04890"/>
<feature type="compositionally biased region" description="Basic and acidic residues" evidence="1">
    <location>
        <begin position="497"/>
        <end position="515"/>
    </location>
</feature>
<dbReference type="RefSeq" id="WP_045799545.1">
    <property type="nucleotide sequence ID" value="NZ_LAOJ01000001.1"/>
</dbReference>
<evidence type="ECO:0000313" key="4">
    <source>
        <dbReference type="Proteomes" id="UP000033689"/>
    </source>
</evidence>
<dbReference type="SMART" id="SM00222">
    <property type="entry name" value="Sec7"/>
    <property type="match status" value="1"/>
</dbReference>
<dbReference type="EMBL" id="LAOJ01000001">
    <property type="protein sequence ID" value="KJV91564.1"/>
    <property type="molecule type" value="Genomic_DNA"/>
</dbReference>
<name>A0A0F3QJI1_RICBE</name>
<dbReference type="CDD" id="cd00171">
    <property type="entry name" value="Sec7"/>
    <property type="match status" value="1"/>
</dbReference>
<dbReference type="InterPro" id="IPR000904">
    <property type="entry name" value="Sec7_dom"/>
</dbReference>
<gene>
    <name evidence="3" type="ORF">RBEMOGI_0170</name>
</gene>
<dbReference type="GO" id="GO:0005737">
    <property type="term" value="C:cytoplasm"/>
    <property type="evidence" value="ECO:0007669"/>
    <property type="project" value="UniProtKB-ARBA"/>
</dbReference>
<dbReference type="InterPro" id="IPR038075">
    <property type="entry name" value="RalF_C_sf"/>
</dbReference>
<feature type="compositionally biased region" description="Polar residues" evidence="1">
    <location>
        <begin position="649"/>
        <end position="669"/>
    </location>
</feature>
<dbReference type="PANTHER" id="PTHR10663">
    <property type="entry name" value="GUANYL-NUCLEOTIDE EXCHANGE FACTOR"/>
    <property type="match status" value="1"/>
</dbReference>
<dbReference type="PROSITE" id="PS50190">
    <property type="entry name" value="SEC7"/>
    <property type="match status" value="1"/>
</dbReference>
<organism evidence="3 4">
    <name type="scientific">Rickettsia bellii str. RML Mogi</name>
    <dbReference type="NCBI Taxonomy" id="1359194"/>
    <lineage>
        <taxon>Bacteria</taxon>
        <taxon>Pseudomonadati</taxon>
        <taxon>Pseudomonadota</taxon>
        <taxon>Alphaproteobacteria</taxon>
        <taxon>Rickettsiales</taxon>
        <taxon>Rickettsiaceae</taxon>
        <taxon>Rickettsieae</taxon>
        <taxon>Rickettsia</taxon>
        <taxon>belli group</taxon>
    </lineage>
</organism>
<dbReference type="Gene3D" id="1.10.1000.11">
    <property type="entry name" value="Arf Nucleotide-binding Site Opener,domain 2"/>
    <property type="match status" value="1"/>
</dbReference>
<comment type="caution">
    <text evidence="3">The sequence shown here is derived from an EMBL/GenBank/DDBJ whole genome shotgun (WGS) entry which is preliminary data.</text>
</comment>
<dbReference type="InterPro" id="IPR040917">
    <property type="entry name" value="RalF_SCD"/>
</dbReference>
<dbReference type="GO" id="GO:0016192">
    <property type="term" value="P:vesicle-mediated transport"/>
    <property type="evidence" value="ECO:0007669"/>
    <property type="project" value="UniProtKB-ARBA"/>
</dbReference>
<dbReference type="PANTHER" id="PTHR10663:SF388">
    <property type="entry name" value="GOLGI-SPECIFIC BREFELDIN A-RESISTANCE GUANINE NUCLEOTIDE EXCHANGE FACTOR 1"/>
    <property type="match status" value="1"/>
</dbReference>
<proteinExistence type="predicted"/>
<evidence type="ECO:0000256" key="1">
    <source>
        <dbReference type="SAM" id="MobiDB-lite"/>
    </source>
</evidence>
<dbReference type="Proteomes" id="UP000033689">
    <property type="component" value="Unassembled WGS sequence"/>
</dbReference>
<dbReference type="Gene3D" id="3.30.310.140">
    <property type="entry name" value="sec7 domains"/>
    <property type="match status" value="1"/>
</dbReference>
<accession>A0A0F3QJI1</accession>
<feature type="region of interest" description="Disordered" evidence="1">
    <location>
        <begin position="497"/>
        <end position="684"/>
    </location>
</feature>
<dbReference type="Pfam" id="PF18248">
    <property type="entry name" value="RalF_SCD"/>
    <property type="match status" value="1"/>
</dbReference>
<evidence type="ECO:0000259" key="2">
    <source>
        <dbReference type="PROSITE" id="PS50190"/>
    </source>
</evidence>
<dbReference type="InterPro" id="IPR023394">
    <property type="entry name" value="Sec7_C_sf"/>
</dbReference>
<dbReference type="GO" id="GO:0032012">
    <property type="term" value="P:regulation of ARF protein signal transduction"/>
    <property type="evidence" value="ECO:0007669"/>
    <property type="project" value="InterPro"/>
</dbReference>
<feature type="compositionally biased region" description="Basic and acidic residues" evidence="1">
    <location>
        <begin position="542"/>
        <end position="555"/>
    </location>
</feature>
<dbReference type="PATRIC" id="fig|1359194.3.peg.170"/>
<dbReference type="InterPro" id="IPR035999">
    <property type="entry name" value="Sec7_dom_sf"/>
</dbReference>
<dbReference type="NCBIfam" id="NF038045">
    <property type="entry name" value="GEF_RalF"/>
    <property type="match status" value="1"/>
</dbReference>
<dbReference type="SUPFAM" id="SSF118104">
    <property type="entry name" value="RalF, C-terminal domain"/>
    <property type="match status" value="1"/>
</dbReference>
<reference evidence="3 4" key="1">
    <citation type="submission" date="2015-02" db="EMBL/GenBank/DDBJ databases">
        <title>Genome Sequencing of Rickettsiales.</title>
        <authorList>
            <person name="Daugherty S.C."/>
            <person name="Su Q."/>
            <person name="Abolude K."/>
            <person name="Beier-Sexton M."/>
            <person name="Carlyon J.A."/>
            <person name="Carter R."/>
            <person name="Day N.P."/>
            <person name="Dumler S.J."/>
            <person name="Dyachenko V."/>
            <person name="Godinez A."/>
            <person name="Kurtti T.J."/>
            <person name="Lichay M."/>
            <person name="Mullins K.E."/>
            <person name="Ott S."/>
            <person name="Pappas-Brown V."/>
            <person name="Paris D.H."/>
            <person name="Patel P."/>
            <person name="Richards A.L."/>
            <person name="Sadzewicz L."/>
            <person name="Sears K."/>
            <person name="Seidman D."/>
            <person name="Sengamalay N."/>
            <person name="Stenos J."/>
            <person name="Tallon L.J."/>
            <person name="Vincent G."/>
            <person name="Fraser C.M."/>
            <person name="Munderloh U."/>
            <person name="Dunning-Hotopp J.C."/>
        </authorList>
    </citation>
    <scope>NUCLEOTIDE SEQUENCE [LARGE SCALE GENOMIC DNA]</scope>
    <source>
        <strain evidence="3 4">RML Mogi</strain>
    </source>
</reference>
<dbReference type="Gene3D" id="1.10.220.20">
    <property type="match status" value="1"/>
</dbReference>
<feature type="region of interest" description="Disordered" evidence="1">
    <location>
        <begin position="425"/>
        <end position="476"/>
    </location>
</feature>
<feature type="compositionally biased region" description="Basic and acidic residues" evidence="1">
    <location>
        <begin position="435"/>
        <end position="476"/>
    </location>
</feature>